<dbReference type="Proteomes" id="UP000649151">
    <property type="component" value="Unassembled WGS sequence"/>
</dbReference>
<keyword evidence="3" id="KW-1185">Reference proteome</keyword>
<protein>
    <recommendedName>
        <fullName evidence="4">DUF304 domain-containing protein</fullName>
    </recommendedName>
</protein>
<reference evidence="2 3" key="1">
    <citation type="submission" date="2020-08" db="EMBL/GenBank/DDBJ databases">
        <title>Genome public.</title>
        <authorList>
            <person name="Liu C."/>
            <person name="Sun Q."/>
        </authorList>
    </citation>
    <scope>NUCLEOTIDE SEQUENCE [LARGE SCALE GENOMIC DNA]</scope>
    <source>
        <strain evidence="2 3">NSJ-27</strain>
    </source>
</reference>
<name>A0ABR7ITF2_9CLOT</name>
<accession>A0ABR7ITF2</accession>
<gene>
    <name evidence="2" type="ORF">H8Z77_10365</name>
</gene>
<evidence type="ECO:0008006" key="4">
    <source>
        <dbReference type="Google" id="ProtNLM"/>
    </source>
</evidence>
<keyword evidence="1" id="KW-1133">Transmembrane helix</keyword>
<keyword evidence="1" id="KW-0472">Membrane</keyword>
<dbReference type="EMBL" id="JACOQK010000001">
    <property type="protein sequence ID" value="MBC5788407.1"/>
    <property type="molecule type" value="Genomic_DNA"/>
</dbReference>
<keyword evidence="1" id="KW-0812">Transmembrane</keyword>
<organism evidence="2 3">
    <name type="scientific">Clostridium facile</name>
    <dbReference type="NCBI Taxonomy" id="2763035"/>
    <lineage>
        <taxon>Bacteria</taxon>
        <taxon>Bacillati</taxon>
        <taxon>Bacillota</taxon>
        <taxon>Clostridia</taxon>
        <taxon>Eubacteriales</taxon>
        <taxon>Clostridiaceae</taxon>
        <taxon>Clostridium</taxon>
    </lineage>
</organism>
<evidence type="ECO:0000313" key="3">
    <source>
        <dbReference type="Proteomes" id="UP000649151"/>
    </source>
</evidence>
<evidence type="ECO:0000256" key="1">
    <source>
        <dbReference type="SAM" id="Phobius"/>
    </source>
</evidence>
<sequence>MKNSFAVWVSELLKEMTEEEKFTNTVYLLSYYPIVFHICAAAFAVIELIAILAGNLVCIIFFAVCVLLTEFCVWMCRRHKVVIEGDVLHLTPMIGRSRTVRFSDLTSFKEIPKIGVKLYVRTKKVCTVSCDCVGYKEFLQMLKNRVI</sequence>
<dbReference type="InterPro" id="IPR046690">
    <property type="entry name" value="DUF6560"/>
</dbReference>
<comment type="caution">
    <text evidence="2">The sequence shown here is derived from an EMBL/GenBank/DDBJ whole genome shotgun (WGS) entry which is preliminary data.</text>
</comment>
<feature type="transmembrane region" description="Helical" evidence="1">
    <location>
        <begin position="26"/>
        <end position="46"/>
    </location>
</feature>
<evidence type="ECO:0000313" key="2">
    <source>
        <dbReference type="EMBL" id="MBC5788407.1"/>
    </source>
</evidence>
<proteinExistence type="predicted"/>
<feature type="transmembrane region" description="Helical" evidence="1">
    <location>
        <begin position="52"/>
        <end position="74"/>
    </location>
</feature>
<dbReference type="Pfam" id="PF20197">
    <property type="entry name" value="DUF6560"/>
    <property type="match status" value="1"/>
</dbReference>